<dbReference type="PANTHER" id="PTHR24180:SF45">
    <property type="entry name" value="POLY [ADP-RIBOSE] POLYMERASE TANKYRASE"/>
    <property type="match status" value="1"/>
</dbReference>
<feature type="repeat" description="ANK" evidence="3">
    <location>
        <begin position="145"/>
        <end position="177"/>
    </location>
</feature>
<dbReference type="EMBL" id="VSWD01000002">
    <property type="protein sequence ID" value="KAK3107869.1"/>
    <property type="molecule type" value="Genomic_DNA"/>
</dbReference>
<feature type="compositionally biased region" description="Low complexity" evidence="4">
    <location>
        <begin position="352"/>
        <end position="374"/>
    </location>
</feature>
<dbReference type="PANTHER" id="PTHR24180">
    <property type="entry name" value="CYCLIN-DEPENDENT KINASE INHIBITOR 2C-RELATED"/>
    <property type="match status" value="1"/>
</dbReference>
<dbReference type="Pfam" id="PF00023">
    <property type="entry name" value="Ank"/>
    <property type="match status" value="1"/>
</dbReference>
<feature type="compositionally biased region" description="Basic and acidic residues" evidence="4">
    <location>
        <begin position="396"/>
        <end position="418"/>
    </location>
</feature>
<dbReference type="PROSITE" id="PS50088">
    <property type="entry name" value="ANK_REPEAT"/>
    <property type="match status" value="3"/>
</dbReference>
<dbReference type="InterPro" id="IPR051637">
    <property type="entry name" value="Ank_repeat_dom-contain_49"/>
</dbReference>
<keyword evidence="1" id="KW-0677">Repeat</keyword>
<accession>A0AA89CB83</accession>
<dbReference type="Gene3D" id="1.25.40.20">
    <property type="entry name" value="Ankyrin repeat-containing domain"/>
    <property type="match status" value="1"/>
</dbReference>
<dbReference type="PROSITE" id="PS50297">
    <property type="entry name" value="ANK_REP_REGION"/>
    <property type="match status" value="3"/>
</dbReference>
<name>A0AA89CB83_PINIB</name>
<feature type="repeat" description="ANK" evidence="3">
    <location>
        <begin position="74"/>
        <end position="106"/>
    </location>
</feature>
<reference evidence="5" key="1">
    <citation type="submission" date="2019-08" db="EMBL/GenBank/DDBJ databases">
        <title>The improved chromosome-level genome for the pearl oyster Pinctada fucata martensii using PacBio sequencing and Hi-C.</title>
        <authorList>
            <person name="Zheng Z."/>
        </authorList>
    </citation>
    <scope>NUCLEOTIDE SEQUENCE</scope>
    <source>
        <strain evidence="5">ZZ-2019</strain>
        <tissue evidence="5">Adductor muscle</tissue>
    </source>
</reference>
<comment type="caution">
    <text evidence="5">The sequence shown here is derived from an EMBL/GenBank/DDBJ whole genome shotgun (WGS) entry which is preliminary data.</text>
</comment>
<feature type="compositionally biased region" description="Basic residues" evidence="4">
    <location>
        <begin position="227"/>
        <end position="238"/>
    </location>
</feature>
<dbReference type="InterPro" id="IPR002110">
    <property type="entry name" value="Ankyrin_rpt"/>
</dbReference>
<evidence type="ECO:0000256" key="2">
    <source>
        <dbReference type="ARBA" id="ARBA00023043"/>
    </source>
</evidence>
<dbReference type="SMART" id="SM00248">
    <property type="entry name" value="ANK"/>
    <property type="match status" value="5"/>
</dbReference>
<evidence type="ECO:0000313" key="6">
    <source>
        <dbReference type="Proteomes" id="UP001186944"/>
    </source>
</evidence>
<protein>
    <submittedName>
        <fullName evidence="5">Uncharacterized protein</fullName>
    </submittedName>
</protein>
<dbReference type="Pfam" id="PF12796">
    <property type="entry name" value="Ank_2"/>
    <property type="match status" value="1"/>
</dbReference>
<evidence type="ECO:0000313" key="5">
    <source>
        <dbReference type="EMBL" id="KAK3107869.1"/>
    </source>
</evidence>
<feature type="region of interest" description="Disordered" evidence="4">
    <location>
        <begin position="218"/>
        <end position="293"/>
    </location>
</feature>
<evidence type="ECO:0000256" key="1">
    <source>
        <dbReference type="ARBA" id="ARBA00022737"/>
    </source>
</evidence>
<keyword evidence="2 3" id="KW-0040">ANK repeat</keyword>
<dbReference type="SUPFAM" id="SSF48403">
    <property type="entry name" value="Ankyrin repeat"/>
    <property type="match status" value="1"/>
</dbReference>
<evidence type="ECO:0000256" key="4">
    <source>
        <dbReference type="SAM" id="MobiDB-lite"/>
    </source>
</evidence>
<feature type="repeat" description="ANK" evidence="3">
    <location>
        <begin position="111"/>
        <end position="143"/>
    </location>
</feature>
<gene>
    <name evidence="5" type="ORF">FSP39_024033</name>
</gene>
<proteinExistence type="predicted"/>
<keyword evidence="6" id="KW-1185">Reference proteome</keyword>
<evidence type="ECO:0000256" key="3">
    <source>
        <dbReference type="PROSITE-ProRule" id="PRU00023"/>
    </source>
</evidence>
<dbReference type="InterPro" id="IPR036770">
    <property type="entry name" value="Ankyrin_rpt-contain_sf"/>
</dbReference>
<dbReference type="PRINTS" id="PR01415">
    <property type="entry name" value="ANKYRIN"/>
</dbReference>
<dbReference type="AlphaFoldDB" id="A0AA89CB83"/>
<feature type="region of interest" description="Disordered" evidence="4">
    <location>
        <begin position="352"/>
        <end position="433"/>
    </location>
</feature>
<dbReference type="Proteomes" id="UP001186944">
    <property type="component" value="Unassembled WGS sequence"/>
</dbReference>
<sequence length="433" mass="46753">MATEADSQYEASDESSENELLDCSLSVWKGLGWNVKERFDPVPLDLHTASSIGQYDCVRDFISKQVDLNKKNRGGWTPLMYACYIGHDNIVNLLLDASVNQGAELEARDAKGWTALFHATYAGHQNMVKFLLEQGANINAVEPSLGLTPFMEAAAEGHEIIVQLFLQHGVNVNRKAYNGDTARSLALIHSNMKIVSLIDNHIMPNTCLRSEAGLEADLSSSDEGYPKKRGHKGQKGKGRVPSIRDGPDAIARLIDRSRNPDSAGHPKVPKGYVTFPQGEEEEDEATKLSYRDVTSPINMQDYKALDSSGGKDSVDNDVDEDGNAFSKTCALTIKSSSGSSVGLMAALGLSHSSADSESSHPQDSPSSLDDSAGAGDLGGSTGFHDDDLSPASSYHKAMEKISIKEGTEVKITGDDKTQSAENCQNDKQVKRET</sequence>
<organism evidence="5 6">
    <name type="scientific">Pinctada imbricata</name>
    <name type="common">Atlantic pearl-oyster</name>
    <name type="synonym">Pinctada martensii</name>
    <dbReference type="NCBI Taxonomy" id="66713"/>
    <lineage>
        <taxon>Eukaryota</taxon>
        <taxon>Metazoa</taxon>
        <taxon>Spiralia</taxon>
        <taxon>Lophotrochozoa</taxon>
        <taxon>Mollusca</taxon>
        <taxon>Bivalvia</taxon>
        <taxon>Autobranchia</taxon>
        <taxon>Pteriomorphia</taxon>
        <taxon>Pterioida</taxon>
        <taxon>Pterioidea</taxon>
        <taxon>Pteriidae</taxon>
        <taxon>Pinctada</taxon>
    </lineage>
</organism>